<dbReference type="InterPro" id="IPR000086">
    <property type="entry name" value="NUDIX_hydrolase_dom"/>
</dbReference>
<dbReference type="GO" id="GO:0035529">
    <property type="term" value="F:NADH pyrophosphatase activity"/>
    <property type="evidence" value="ECO:0007669"/>
    <property type="project" value="TreeGrafter"/>
</dbReference>
<dbReference type="PROSITE" id="PS00893">
    <property type="entry name" value="NUDIX_BOX"/>
    <property type="match status" value="1"/>
</dbReference>
<dbReference type="GO" id="GO:0019677">
    <property type="term" value="P:NAD+ catabolic process"/>
    <property type="evidence" value="ECO:0007669"/>
    <property type="project" value="TreeGrafter"/>
</dbReference>
<keyword evidence="13" id="KW-1185">Reference proteome</keyword>
<dbReference type="PANTHER" id="PTHR42904:SF6">
    <property type="entry name" value="NAD-CAPPED RNA HYDROLASE NUDT12"/>
    <property type="match status" value="1"/>
</dbReference>
<dbReference type="GO" id="GO:0006742">
    <property type="term" value="P:NADP+ catabolic process"/>
    <property type="evidence" value="ECO:0007669"/>
    <property type="project" value="TreeGrafter"/>
</dbReference>
<comment type="similarity">
    <text evidence="3">Belongs to the Nudix hydrolase family. NudC subfamily.</text>
</comment>
<reference evidence="12 13" key="1">
    <citation type="submission" date="2018-11" db="EMBL/GenBank/DDBJ databases">
        <title>The genome draft of YIM 96095.</title>
        <authorList>
            <person name="Tang S.-K."/>
            <person name="Chunyu W.-X."/>
            <person name="Feng Y.-Z."/>
        </authorList>
    </citation>
    <scope>NUCLEOTIDE SEQUENCE [LARGE SCALE GENOMIC DNA]</scope>
    <source>
        <strain evidence="12 13">YIM 96095</strain>
    </source>
</reference>
<dbReference type="Proteomes" id="UP000269198">
    <property type="component" value="Unassembled WGS sequence"/>
</dbReference>
<dbReference type="InterPro" id="IPR050241">
    <property type="entry name" value="NAD-cap_RNA_hydrolase_NudC"/>
</dbReference>
<comment type="caution">
    <text evidence="12">The sequence shown here is derived from an EMBL/GenBank/DDBJ whole genome shotgun (WGS) entry which is preliminary data.</text>
</comment>
<dbReference type="GO" id="GO:0046872">
    <property type="term" value="F:metal ion binding"/>
    <property type="evidence" value="ECO:0007669"/>
    <property type="project" value="UniProtKB-KW"/>
</dbReference>
<evidence type="ECO:0000313" key="12">
    <source>
        <dbReference type="EMBL" id="RNL85440.1"/>
    </source>
</evidence>
<dbReference type="NCBIfam" id="NF001299">
    <property type="entry name" value="PRK00241.1"/>
    <property type="match status" value="1"/>
</dbReference>
<gene>
    <name evidence="12" type="ORF">EFW17_08065</name>
</gene>
<dbReference type="GO" id="GO:0110153">
    <property type="term" value="F:RNA NAD-cap (NMN-forming) hydrolase activity"/>
    <property type="evidence" value="ECO:0007669"/>
    <property type="project" value="RHEA"/>
</dbReference>
<comment type="cofactor">
    <cofactor evidence="1">
        <name>Mg(2+)</name>
        <dbReference type="ChEBI" id="CHEBI:18420"/>
    </cofactor>
</comment>
<organism evidence="12 13">
    <name type="scientific">Halostreptopolyspora alba</name>
    <dbReference type="NCBI Taxonomy" id="2487137"/>
    <lineage>
        <taxon>Bacteria</taxon>
        <taxon>Bacillati</taxon>
        <taxon>Actinomycetota</taxon>
        <taxon>Actinomycetes</taxon>
        <taxon>Streptosporangiales</taxon>
        <taxon>Nocardiopsidaceae</taxon>
        <taxon>Halostreptopolyspora</taxon>
    </lineage>
</organism>
<evidence type="ECO:0000256" key="3">
    <source>
        <dbReference type="ARBA" id="ARBA00009595"/>
    </source>
</evidence>
<evidence type="ECO:0000256" key="2">
    <source>
        <dbReference type="ARBA" id="ARBA00001947"/>
    </source>
</evidence>
<dbReference type="SUPFAM" id="SSF55811">
    <property type="entry name" value="Nudix"/>
    <property type="match status" value="1"/>
</dbReference>
<protein>
    <recommendedName>
        <fullName evidence="4">NAD(+) diphosphatase</fullName>
        <ecNumber evidence="4">3.6.1.22</ecNumber>
    </recommendedName>
</protein>
<dbReference type="RefSeq" id="WP_123200697.1">
    <property type="nucleotide sequence ID" value="NZ_RJMB01000006.1"/>
</dbReference>
<dbReference type="Pfam" id="PF00293">
    <property type="entry name" value="NUDIX"/>
    <property type="match status" value="1"/>
</dbReference>
<evidence type="ECO:0000313" key="13">
    <source>
        <dbReference type="Proteomes" id="UP000269198"/>
    </source>
</evidence>
<feature type="domain" description="Nudix hydrolase" evidence="11">
    <location>
        <begin position="178"/>
        <end position="311"/>
    </location>
</feature>
<keyword evidence="7" id="KW-0460">Magnesium</keyword>
<dbReference type="AlphaFoldDB" id="A0A3N0EC71"/>
<dbReference type="Pfam" id="PF09296">
    <property type="entry name" value="NUDIX-like"/>
    <property type="match status" value="1"/>
</dbReference>
<comment type="catalytic activity">
    <reaction evidence="9">
        <text>a 5'-end NAD(+)-phospho-ribonucleoside in mRNA + H2O = a 5'-end phospho-adenosine-phospho-ribonucleoside in mRNA + beta-nicotinamide D-ribonucleotide + 2 H(+)</text>
        <dbReference type="Rhea" id="RHEA:60876"/>
        <dbReference type="Rhea" id="RHEA-COMP:15698"/>
        <dbReference type="Rhea" id="RHEA-COMP:15719"/>
        <dbReference type="ChEBI" id="CHEBI:14649"/>
        <dbReference type="ChEBI" id="CHEBI:15377"/>
        <dbReference type="ChEBI" id="CHEBI:15378"/>
        <dbReference type="ChEBI" id="CHEBI:144029"/>
        <dbReference type="ChEBI" id="CHEBI:144051"/>
    </reaction>
    <physiologicalReaction direction="left-to-right" evidence="9">
        <dbReference type="Rhea" id="RHEA:60877"/>
    </physiologicalReaction>
</comment>
<dbReference type="OrthoDB" id="9791656at2"/>
<name>A0A3N0EC71_9ACTN</name>
<dbReference type="InterPro" id="IPR020084">
    <property type="entry name" value="NUDIX_hydrolase_CS"/>
</dbReference>
<dbReference type="Gene3D" id="3.90.79.10">
    <property type="entry name" value="Nucleoside Triphosphate Pyrophosphohydrolase"/>
    <property type="match status" value="1"/>
</dbReference>
<dbReference type="GO" id="GO:0005829">
    <property type="term" value="C:cytosol"/>
    <property type="evidence" value="ECO:0007669"/>
    <property type="project" value="TreeGrafter"/>
</dbReference>
<dbReference type="EC" id="3.6.1.22" evidence="4"/>
<dbReference type="InterPro" id="IPR015797">
    <property type="entry name" value="NUDIX_hydrolase-like_dom_sf"/>
</dbReference>
<evidence type="ECO:0000256" key="4">
    <source>
        <dbReference type="ARBA" id="ARBA00012381"/>
    </source>
</evidence>
<dbReference type="Pfam" id="PF09297">
    <property type="entry name" value="Zn_ribbon_NUD"/>
    <property type="match status" value="1"/>
</dbReference>
<evidence type="ECO:0000256" key="10">
    <source>
        <dbReference type="RuleBase" id="RU003476"/>
    </source>
</evidence>
<dbReference type="CDD" id="cd03429">
    <property type="entry name" value="NUDIX_NADH_pyrophosphatase_Nudt13"/>
    <property type="match status" value="1"/>
</dbReference>
<evidence type="ECO:0000256" key="1">
    <source>
        <dbReference type="ARBA" id="ARBA00001946"/>
    </source>
</evidence>
<proteinExistence type="inferred from homology"/>
<comment type="cofactor">
    <cofactor evidence="2">
        <name>Zn(2+)</name>
        <dbReference type="ChEBI" id="CHEBI:29105"/>
    </cofactor>
</comment>
<evidence type="ECO:0000256" key="5">
    <source>
        <dbReference type="ARBA" id="ARBA00022723"/>
    </source>
</evidence>
<dbReference type="InterPro" id="IPR020476">
    <property type="entry name" value="Nudix_hydrolase"/>
</dbReference>
<evidence type="ECO:0000256" key="9">
    <source>
        <dbReference type="ARBA" id="ARBA00023679"/>
    </source>
</evidence>
<sequence>MTKYDLTPALSRGDIDTAGHRRRDESWLEKAWADPTSRVLVLRSGDPSGHGWRALLARQSRALVTTTNGRPRLVFHTPAEAPEGERYLLGVDGDGHAVFAVRAASEDALSEREGGEAASLREVGALLDDRDSGLLTHAVALANWNATHRFCPMCGAPTRMAAAGHVRVCEAEGVEHFPRMDPAVIMLVHREVDGVEQCLLANNPRWPSNRYSVLAGFVEPGESLEQAVVREVAEEVGVLVSEPAYLASQPWPFPRSLMLGYLAPAVGETERTDLEEIADVRWFSRAELYEAARAGEVLLPGSVSIARKLIEHWYGGELPGEW</sequence>
<evidence type="ECO:0000256" key="6">
    <source>
        <dbReference type="ARBA" id="ARBA00022801"/>
    </source>
</evidence>
<dbReference type="EMBL" id="RJMB01000006">
    <property type="protein sequence ID" value="RNL85440.1"/>
    <property type="molecule type" value="Genomic_DNA"/>
</dbReference>
<dbReference type="PANTHER" id="PTHR42904">
    <property type="entry name" value="NUDIX HYDROLASE, NUDC SUBFAMILY"/>
    <property type="match status" value="1"/>
</dbReference>
<dbReference type="InterPro" id="IPR049734">
    <property type="entry name" value="NudC-like_C"/>
</dbReference>
<dbReference type="Gene3D" id="3.90.79.20">
    <property type="match status" value="1"/>
</dbReference>
<evidence type="ECO:0000256" key="7">
    <source>
        <dbReference type="ARBA" id="ARBA00022842"/>
    </source>
</evidence>
<keyword evidence="6 10" id="KW-0378">Hydrolase</keyword>
<keyword evidence="5" id="KW-0479">Metal-binding</keyword>
<dbReference type="PROSITE" id="PS51462">
    <property type="entry name" value="NUDIX"/>
    <property type="match status" value="1"/>
</dbReference>
<dbReference type="PRINTS" id="PR00502">
    <property type="entry name" value="NUDIXFAMILY"/>
</dbReference>
<evidence type="ECO:0000256" key="8">
    <source>
        <dbReference type="ARBA" id="ARBA00023027"/>
    </source>
</evidence>
<dbReference type="InterPro" id="IPR015376">
    <property type="entry name" value="Znr_NADH_PPase"/>
</dbReference>
<dbReference type="InterPro" id="IPR015375">
    <property type="entry name" value="NADH_PPase-like_N"/>
</dbReference>
<evidence type="ECO:0000259" key="11">
    <source>
        <dbReference type="PROSITE" id="PS51462"/>
    </source>
</evidence>
<keyword evidence="8" id="KW-0520">NAD</keyword>
<accession>A0A3N0EC71</accession>